<proteinExistence type="predicted"/>
<accession>A0A6C0B3E7</accession>
<organism evidence="1">
    <name type="scientific">viral metagenome</name>
    <dbReference type="NCBI Taxonomy" id="1070528"/>
    <lineage>
        <taxon>unclassified sequences</taxon>
        <taxon>metagenomes</taxon>
        <taxon>organismal metagenomes</taxon>
    </lineage>
</organism>
<dbReference type="AlphaFoldDB" id="A0A6C0B3E7"/>
<protein>
    <submittedName>
        <fullName evidence="1">Uncharacterized protein</fullName>
    </submittedName>
</protein>
<sequence length="272" mass="31937">MNYSDSNDTDDLLNFIKKKREDKEVTLPSQLLYLFCKSIKISLMNTFKEQKDLDLALHCVNIVESIFRIIYNYSLNIKLSIFICERSVLLFNEYINISKRYNSDKINIMDIKQFIINKSIGPVIIESRNSIIDEYNPLLKCVKSFMCSFFIDTINNDSIKESDVNFYMESIIRTLSTPLIDVYNKNLLDYIDDELINLKNIDTTNLIENINLLKIKFELLLYLTENKSASYALSNIDSIILNNKHVKNLLLKFNEDENIYDSIHFKKLIKNI</sequence>
<name>A0A6C0B3E7_9ZZZZ</name>
<reference evidence="1" key="1">
    <citation type="journal article" date="2020" name="Nature">
        <title>Giant virus diversity and host interactions through global metagenomics.</title>
        <authorList>
            <person name="Schulz F."/>
            <person name="Roux S."/>
            <person name="Paez-Espino D."/>
            <person name="Jungbluth S."/>
            <person name="Walsh D.A."/>
            <person name="Denef V.J."/>
            <person name="McMahon K.D."/>
            <person name="Konstantinidis K.T."/>
            <person name="Eloe-Fadrosh E.A."/>
            <person name="Kyrpides N.C."/>
            <person name="Woyke T."/>
        </authorList>
    </citation>
    <scope>NUCLEOTIDE SEQUENCE</scope>
    <source>
        <strain evidence="1">GVMAG-M-3300009422-16</strain>
    </source>
</reference>
<dbReference type="EMBL" id="MN739058">
    <property type="protein sequence ID" value="QHS86560.1"/>
    <property type="molecule type" value="Genomic_DNA"/>
</dbReference>
<evidence type="ECO:0000313" key="1">
    <source>
        <dbReference type="EMBL" id="QHS86560.1"/>
    </source>
</evidence>